<sequence>MAPRRSLRISAAIQETVQGSSGPEKALKSRTESNRVAKPKSKKPTVTKATVTVTATTTTTKSKGKKKAAEKLPTESLQSNATDGPSTPKKRKRDDEKPALPSTPPPFFPDLKPIPASSAPPDLNRPVDPHRTTATLVTPHGSHVTAYPRTMEEASPSKTGLPRPTATTGNILEQGLAHLMKVAPKMRAMIEKHPDPPFSASHLAEEIDPFERLACGIIGQQVSGAAANSIHKKFVSLFPQEQSLSDPVDTKKENSSGRRRSAAKGDNKDKDKSENKDSEGNGNTEAKLRFPTPQEVITLDIPTLRSAGLSQRKAEYIHGLAEKFASGELSARMLLTASDEQVLETLIAVRGLGRWSVEMFSLFGLKRLDVFSTGDLGVQRGMAAFVGRDVAKLKAKGGKFKYMAEKEMVEIAAPFSPYRSLFMWYMWRWAETDIEVFQN</sequence>
<keyword evidence="1" id="KW-0326">Glycosidase</keyword>
<comment type="caution">
    <text evidence="1">The sequence shown here is derived from an EMBL/GenBank/DDBJ whole genome shotgun (WGS) entry which is preliminary data.</text>
</comment>
<dbReference type="EC" id="3.2.2.21" evidence="1"/>
<accession>A0ACB8ULT2</accession>
<protein>
    <submittedName>
        <fullName evidence="1">3-methyladenine DNA glycosylase</fullName>
        <ecNumber evidence="1">3.2.2.21</ecNumber>
    </submittedName>
</protein>
<evidence type="ECO:0000313" key="1">
    <source>
        <dbReference type="EMBL" id="KAI2381200.1"/>
    </source>
</evidence>
<organism evidence="1">
    <name type="scientific">Ophidiomyces ophidiicola</name>
    <dbReference type="NCBI Taxonomy" id="1387563"/>
    <lineage>
        <taxon>Eukaryota</taxon>
        <taxon>Fungi</taxon>
        <taxon>Dikarya</taxon>
        <taxon>Ascomycota</taxon>
        <taxon>Pezizomycotina</taxon>
        <taxon>Eurotiomycetes</taxon>
        <taxon>Eurotiomycetidae</taxon>
        <taxon>Onygenales</taxon>
        <taxon>Onygenaceae</taxon>
        <taxon>Ophidiomyces</taxon>
    </lineage>
</organism>
<name>A0ACB8ULT2_9EURO</name>
<gene>
    <name evidence="1" type="primary">MAG1</name>
    <name evidence="1" type="ORF">LOY88_006829</name>
</gene>
<reference evidence="1" key="1">
    <citation type="journal article" date="2022" name="bioRxiv">
        <title>Population genetic analysis of Ophidiomyces ophidiicola, the causative agent of snake fungal disease, indicates recent introductions to the USA.</title>
        <authorList>
            <person name="Ladner J.T."/>
            <person name="Palmer J.M."/>
            <person name="Ettinger C.L."/>
            <person name="Stajich J.E."/>
            <person name="Farrell T.M."/>
            <person name="Glorioso B.M."/>
            <person name="Lawson B."/>
            <person name="Price S.J."/>
            <person name="Stengle A.G."/>
            <person name="Grear D.A."/>
            <person name="Lorch J.M."/>
        </authorList>
    </citation>
    <scope>NUCLEOTIDE SEQUENCE</scope>
    <source>
        <strain evidence="1">NWHC 24266-5</strain>
    </source>
</reference>
<keyword evidence="1" id="KW-0378">Hydrolase</keyword>
<proteinExistence type="predicted"/>
<dbReference type="EMBL" id="JALBCA010000236">
    <property type="protein sequence ID" value="KAI2381200.1"/>
    <property type="molecule type" value="Genomic_DNA"/>
</dbReference>